<evidence type="ECO:0000313" key="11">
    <source>
        <dbReference type="EMBL" id="MBB5021953.1"/>
    </source>
</evidence>
<dbReference type="GO" id="GO:0046872">
    <property type="term" value="F:metal ion binding"/>
    <property type="evidence" value="ECO:0007669"/>
    <property type="project" value="UniProtKB-KW"/>
</dbReference>
<dbReference type="InterPro" id="IPR002934">
    <property type="entry name" value="Polymerase_NTP_transf_dom"/>
</dbReference>
<evidence type="ECO:0000256" key="2">
    <source>
        <dbReference type="ARBA" id="ARBA00022649"/>
    </source>
</evidence>
<evidence type="ECO:0000256" key="4">
    <source>
        <dbReference type="ARBA" id="ARBA00022695"/>
    </source>
</evidence>
<proteinExistence type="inferred from homology"/>
<evidence type="ECO:0000256" key="7">
    <source>
        <dbReference type="ARBA" id="ARBA00022840"/>
    </source>
</evidence>
<dbReference type="Pfam" id="PF01909">
    <property type="entry name" value="NTP_transf_2"/>
    <property type="match status" value="1"/>
</dbReference>
<sequence length="95" mass="10996">MNDELIAKLRELKPTLRERYGIEEFAVFGSVAKGMDTPQSDVDIAVLKMQIKSGFDLIRARNFLRESLDREVDIGTYSSMKTFIKNRIKKDFIHV</sequence>
<comment type="cofactor">
    <cofactor evidence="1">
        <name>Mg(2+)</name>
        <dbReference type="ChEBI" id="CHEBI:18420"/>
    </cofactor>
</comment>
<dbReference type="SUPFAM" id="SSF81301">
    <property type="entry name" value="Nucleotidyltransferase"/>
    <property type="match status" value="1"/>
</dbReference>
<feature type="domain" description="Polymerase nucleotidyl transferase" evidence="10">
    <location>
        <begin position="9"/>
        <end position="93"/>
    </location>
</feature>
<dbReference type="Gene3D" id="3.30.460.10">
    <property type="entry name" value="Beta Polymerase, domain 2"/>
    <property type="match status" value="1"/>
</dbReference>
<comment type="similarity">
    <text evidence="9">Belongs to the MntA antitoxin family.</text>
</comment>
<evidence type="ECO:0000313" key="12">
    <source>
        <dbReference type="Proteomes" id="UP000528322"/>
    </source>
</evidence>
<dbReference type="PANTHER" id="PTHR33571:SF14">
    <property type="entry name" value="PROTEIN ADENYLYLTRANSFERASE MJ0435-RELATED"/>
    <property type="match status" value="1"/>
</dbReference>
<protein>
    <recommendedName>
        <fullName evidence="10">Polymerase nucleotidyl transferase domain-containing protein</fullName>
    </recommendedName>
</protein>
<dbReference type="InterPro" id="IPR043519">
    <property type="entry name" value="NT_sf"/>
</dbReference>
<reference evidence="11 12" key="1">
    <citation type="submission" date="2020-08" db="EMBL/GenBank/DDBJ databases">
        <title>Genomic Encyclopedia of Type Strains, Phase IV (KMG-IV): sequencing the most valuable type-strain genomes for metagenomic binning, comparative biology and taxonomic classification.</title>
        <authorList>
            <person name="Goeker M."/>
        </authorList>
    </citation>
    <scope>NUCLEOTIDE SEQUENCE [LARGE SCALE GENOMIC DNA]</scope>
    <source>
        <strain evidence="11 12">DSM 22071</strain>
    </source>
</reference>
<organism evidence="11 12">
    <name type="scientific">Desulfurispira natronophila</name>
    <dbReference type="NCBI Taxonomy" id="682562"/>
    <lineage>
        <taxon>Bacteria</taxon>
        <taxon>Pseudomonadati</taxon>
        <taxon>Chrysiogenota</taxon>
        <taxon>Chrysiogenia</taxon>
        <taxon>Chrysiogenales</taxon>
        <taxon>Chrysiogenaceae</taxon>
        <taxon>Desulfurispira</taxon>
    </lineage>
</organism>
<keyword evidence="8" id="KW-0460">Magnesium</keyword>
<evidence type="ECO:0000256" key="3">
    <source>
        <dbReference type="ARBA" id="ARBA00022679"/>
    </source>
</evidence>
<dbReference type="EMBL" id="JACHID010000007">
    <property type="protein sequence ID" value="MBB5021953.1"/>
    <property type="molecule type" value="Genomic_DNA"/>
</dbReference>
<dbReference type="GO" id="GO:0005524">
    <property type="term" value="F:ATP binding"/>
    <property type="evidence" value="ECO:0007669"/>
    <property type="project" value="UniProtKB-KW"/>
</dbReference>
<evidence type="ECO:0000256" key="1">
    <source>
        <dbReference type="ARBA" id="ARBA00001946"/>
    </source>
</evidence>
<keyword evidence="5" id="KW-0479">Metal-binding</keyword>
<evidence type="ECO:0000256" key="9">
    <source>
        <dbReference type="ARBA" id="ARBA00038276"/>
    </source>
</evidence>
<name>A0A7W7Y4K6_9BACT</name>
<keyword evidence="12" id="KW-1185">Reference proteome</keyword>
<evidence type="ECO:0000256" key="6">
    <source>
        <dbReference type="ARBA" id="ARBA00022741"/>
    </source>
</evidence>
<dbReference type="InterPro" id="IPR052038">
    <property type="entry name" value="Type-VII_TA_antitoxin"/>
</dbReference>
<keyword evidence="3" id="KW-0808">Transferase</keyword>
<evidence type="ECO:0000256" key="5">
    <source>
        <dbReference type="ARBA" id="ARBA00022723"/>
    </source>
</evidence>
<dbReference type="GO" id="GO:0016779">
    <property type="term" value="F:nucleotidyltransferase activity"/>
    <property type="evidence" value="ECO:0007669"/>
    <property type="project" value="UniProtKB-KW"/>
</dbReference>
<dbReference type="Proteomes" id="UP000528322">
    <property type="component" value="Unassembled WGS sequence"/>
</dbReference>
<gene>
    <name evidence="11" type="ORF">HNR37_001270</name>
</gene>
<keyword evidence="4" id="KW-0548">Nucleotidyltransferase</keyword>
<accession>A0A7W7Y4K6</accession>
<dbReference type="PANTHER" id="PTHR33571">
    <property type="entry name" value="SSL8005 PROTEIN"/>
    <property type="match status" value="1"/>
</dbReference>
<evidence type="ECO:0000259" key="10">
    <source>
        <dbReference type="Pfam" id="PF01909"/>
    </source>
</evidence>
<keyword evidence="2" id="KW-1277">Toxin-antitoxin system</keyword>
<dbReference type="CDD" id="cd05403">
    <property type="entry name" value="NT_KNTase_like"/>
    <property type="match status" value="1"/>
</dbReference>
<dbReference type="RefSeq" id="WP_183731581.1">
    <property type="nucleotide sequence ID" value="NZ_JACHID010000007.1"/>
</dbReference>
<evidence type="ECO:0000256" key="8">
    <source>
        <dbReference type="ARBA" id="ARBA00022842"/>
    </source>
</evidence>
<dbReference type="AlphaFoldDB" id="A0A7W7Y4K6"/>
<keyword evidence="7" id="KW-0067">ATP-binding</keyword>
<keyword evidence="6" id="KW-0547">Nucleotide-binding</keyword>
<comment type="caution">
    <text evidence="11">The sequence shown here is derived from an EMBL/GenBank/DDBJ whole genome shotgun (WGS) entry which is preliminary data.</text>
</comment>